<dbReference type="InterPro" id="IPR036390">
    <property type="entry name" value="WH_DNA-bd_sf"/>
</dbReference>
<dbReference type="Gene3D" id="1.10.10.10">
    <property type="entry name" value="Winged helix-like DNA-binding domain superfamily/Winged helix DNA-binding domain"/>
    <property type="match status" value="1"/>
</dbReference>
<organism evidence="4">
    <name type="scientific">Candidatus Heimdallarchaeum aukensis</name>
    <dbReference type="NCBI Taxonomy" id="2876573"/>
    <lineage>
        <taxon>Archaea</taxon>
        <taxon>Promethearchaeati</taxon>
        <taxon>Candidatus Heimdallarchaeota</taxon>
        <taxon>Candidatus Heimdallarchaeia (ex Rinke et al. 2021) (nom. nud.)</taxon>
        <taxon>Candidatus Heimdallarchaeales</taxon>
        <taxon>Candidatus Heimdallarchaeaceae</taxon>
        <taxon>Candidatus Heimdallarchaeum</taxon>
    </lineage>
</organism>
<feature type="region of interest" description="Disordered" evidence="2">
    <location>
        <begin position="34"/>
        <end position="56"/>
    </location>
</feature>
<dbReference type="SUPFAM" id="SSF46785">
    <property type="entry name" value="Winged helix' DNA-binding domain"/>
    <property type="match status" value="1"/>
</dbReference>
<dbReference type="Proteomes" id="UP001201020">
    <property type="component" value="Chromosome"/>
</dbReference>
<evidence type="ECO:0000313" key="4">
    <source>
        <dbReference type="EMBL" id="UJG40210.1"/>
    </source>
</evidence>
<evidence type="ECO:0000256" key="1">
    <source>
        <dbReference type="SAM" id="Coils"/>
    </source>
</evidence>
<feature type="coiled-coil region" evidence="1">
    <location>
        <begin position="139"/>
        <end position="177"/>
    </location>
</feature>
<dbReference type="EMBL" id="CP084166">
    <property type="protein sequence ID" value="UJG40210.1"/>
    <property type="molecule type" value="Genomic_DNA"/>
</dbReference>
<feature type="compositionally biased region" description="Basic residues" evidence="2">
    <location>
        <begin position="72"/>
        <end position="85"/>
    </location>
</feature>
<evidence type="ECO:0000256" key="2">
    <source>
        <dbReference type="SAM" id="MobiDB-lite"/>
    </source>
</evidence>
<dbReference type="Pfam" id="PF01022">
    <property type="entry name" value="HTH_5"/>
    <property type="match status" value="1"/>
</dbReference>
<feature type="region of interest" description="Disordered" evidence="2">
    <location>
        <begin position="72"/>
        <end position="138"/>
    </location>
</feature>
<dbReference type="GO" id="GO:0003700">
    <property type="term" value="F:DNA-binding transcription factor activity"/>
    <property type="evidence" value="ECO:0007669"/>
    <property type="project" value="InterPro"/>
</dbReference>
<dbReference type="InterPro" id="IPR001845">
    <property type="entry name" value="HTH_ArsR_DNA-bd_dom"/>
</dbReference>
<dbReference type="InterPro" id="IPR011991">
    <property type="entry name" value="ArsR-like_HTH"/>
</dbReference>
<proteinExistence type="predicted"/>
<name>A0A9Y1FKF2_9ARCH</name>
<protein>
    <submittedName>
        <fullName evidence="4">Winged helix-turn-helix domain-containing protein</fullName>
    </submittedName>
</protein>
<feature type="domain" description="HTH arsR-type" evidence="3">
    <location>
        <begin position="273"/>
        <end position="344"/>
    </location>
</feature>
<keyword evidence="1" id="KW-0175">Coiled coil</keyword>
<dbReference type="InterPro" id="IPR036388">
    <property type="entry name" value="WH-like_DNA-bd_sf"/>
</dbReference>
<feature type="compositionally biased region" description="Basic and acidic residues" evidence="2">
    <location>
        <begin position="89"/>
        <end position="101"/>
    </location>
</feature>
<sequence length="376" mass="43875">MSDDDEYKIKKELEELKKRNQELEKMIKAVFNRMDKINGSRKEDEKTGDNVSDKIEKKEIEKLLEKDLRRLKKERISNQHHRHHFSPNLEERRFERDERVHSIRRAPSPPSAPSTPRTPSTPKEPLPPEHIGRPPRKHILLSKEEIARAREEIKRAKEELRRERERMRLEARRKALESAKKSDVKPFIFSKNIDLDGFGETISKYVESILESVSRNIEETVKSAFSTEKSSTGRISGSNFPTSNKKASKFSFPYDYRRIPIDEIESYLDEISELLSAIGDKNRLHILKLLELQPEYQKELSEKTGLRGGTFKHHTDILAKNGLITQETVRGRYLITQLGIEALKLAEILYTRKQDLYSSEDSLDDEDDDEINIDIN</sequence>
<dbReference type="AlphaFoldDB" id="A0A9Y1FKF2"/>
<evidence type="ECO:0000259" key="3">
    <source>
        <dbReference type="SMART" id="SM00418"/>
    </source>
</evidence>
<gene>
    <name evidence="4" type="ORF">K9W45_10255</name>
</gene>
<dbReference type="SMART" id="SM00418">
    <property type="entry name" value="HTH_ARSR"/>
    <property type="match status" value="1"/>
</dbReference>
<reference evidence="4" key="1">
    <citation type="journal article" date="2022" name="Nat. Microbiol.">
        <title>Unique mobile elements and scalable gene flow at the prokaryote-eukaryote boundary revealed by circularized Asgard archaea genomes.</title>
        <authorList>
            <person name="Wu F."/>
            <person name="Speth D.R."/>
            <person name="Philosof A."/>
            <person name="Cremiere A."/>
            <person name="Narayanan A."/>
            <person name="Barco R.A."/>
            <person name="Connon S.A."/>
            <person name="Amend J.P."/>
            <person name="Antoshechkin I.A."/>
            <person name="Orphan V.J."/>
        </authorList>
    </citation>
    <scope>NUCLEOTIDE SEQUENCE</scope>
    <source>
        <strain evidence="4">PM71</strain>
    </source>
</reference>
<accession>A0A9Y1FKF2</accession>
<dbReference type="CDD" id="cd00090">
    <property type="entry name" value="HTH_ARSR"/>
    <property type="match status" value="1"/>
</dbReference>